<dbReference type="OrthoDB" id="8595088at2"/>
<name>A0A8B6X828_9BURK</name>
<keyword evidence="1" id="KW-0175">Coiled coil</keyword>
<keyword evidence="2" id="KW-0732">Signal</keyword>
<organism evidence="3 4">
    <name type="scientific">Derxia gummosa DSM 723</name>
    <dbReference type="NCBI Taxonomy" id="1121388"/>
    <lineage>
        <taxon>Bacteria</taxon>
        <taxon>Pseudomonadati</taxon>
        <taxon>Pseudomonadota</taxon>
        <taxon>Betaproteobacteria</taxon>
        <taxon>Burkholderiales</taxon>
        <taxon>Alcaligenaceae</taxon>
        <taxon>Derxia</taxon>
    </lineage>
</organism>
<dbReference type="SUPFAM" id="SSF56935">
    <property type="entry name" value="Porins"/>
    <property type="match status" value="1"/>
</dbReference>
<sequence>MSRLNPVALALRAGAIALPLALASLPVHAQSSPDLLKEIQALKARLEQLEKQVADQKAEIETAKAAPKVDPVEFNRIALKTEAMEDANADSGFKGLKVSGFIDPTYIYNRNTHTSGFNFLNNFDYRDDNSGYTYDNSYFGMAVLDFQKEMEDGTLLRLTLAPHKSTGSGFNLNSIVHEASASVPLGNNLNLIAGALPDWSGYEAFLPNENKFITHNLLFDFAAFTYYTGAGLETSWGKWSGKAMVANLNTARSATGNKSPMLTYRADYEISEFSGFGFAGQHGRYLGNGLNMFEVDGFFTRGDLDIKGQIGGGEWQHNAFNGRMAQWWGASLFASYQLTPKWELLGRADYLNNRRNGGGTIGVVSPGNDCELNGIDDGSCSAAAIADGLNGFGPGMGYDSSFGRWTATNPDKGANRWALSVGAGYLFSDNVRFKLEYRYDRANLPVFIDSRDGSYGKDNHLLGASSVISF</sequence>
<proteinExistence type="predicted"/>
<evidence type="ECO:0000256" key="1">
    <source>
        <dbReference type="SAM" id="Coils"/>
    </source>
</evidence>
<dbReference type="AlphaFoldDB" id="A0A8B6X828"/>
<dbReference type="InterPro" id="IPR021485">
    <property type="entry name" value="DUF3138"/>
</dbReference>
<dbReference type="Proteomes" id="UP000675920">
    <property type="component" value="Unplaced"/>
</dbReference>
<feature type="chain" id="PRO_5034003819" evidence="2">
    <location>
        <begin position="30"/>
        <end position="470"/>
    </location>
</feature>
<protein>
    <submittedName>
        <fullName evidence="4">DUF3138 family protein</fullName>
    </submittedName>
</protein>
<feature type="coiled-coil region" evidence="1">
    <location>
        <begin position="32"/>
        <end position="66"/>
    </location>
</feature>
<dbReference type="RefSeq" id="WP_034411802.1">
    <property type="nucleotide sequence ID" value="NZ_AXWS01000014.1"/>
</dbReference>
<keyword evidence="3" id="KW-1185">Reference proteome</keyword>
<reference evidence="4" key="1">
    <citation type="submission" date="2025-08" db="UniProtKB">
        <authorList>
            <consortium name="RefSeq"/>
        </authorList>
    </citation>
    <scope>IDENTIFICATION</scope>
</reference>
<evidence type="ECO:0000313" key="3">
    <source>
        <dbReference type="Proteomes" id="UP000675920"/>
    </source>
</evidence>
<dbReference type="Pfam" id="PF11336">
    <property type="entry name" value="DUF3138"/>
    <property type="match status" value="2"/>
</dbReference>
<evidence type="ECO:0000256" key="2">
    <source>
        <dbReference type="SAM" id="SignalP"/>
    </source>
</evidence>
<evidence type="ECO:0000313" key="4">
    <source>
        <dbReference type="RefSeq" id="WP_034411802.1"/>
    </source>
</evidence>
<feature type="signal peptide" evidence="2">
    <location>
        <begin position="1"/>
        <end position="29"/>
    </location>
</feature>
<accession>A0A8B6X828</accession>